<evidence type="ECO:0000313" key="2">
    <source>
        <dbReference type="Proteomes" id="UP000432177"/>
    </source>
</evidence>
<dbReference type="Proteomes" id="UP000432177">
    <property type="component" value="Segment"/>
</dbReference>
<protein>
    <submittedName>
        <fullName evidence="1">Uncharacterized protein</fullName>
    </submittedName>
</protein>
<evidence type="ECO:0000313" key="1">
    <source>
        <dbReference type="EMBL" id="QGZ13388.1"/>
    </source>
</evidence>
<reference evidence="1 2" key="1">
    <citation type="submission" date="2019-11" db="EMBL/GenBank/DDBJ databases">
        <title>Complete Genome Sequence of the Klebsiella phage vB_KpnS_POU148.</title>
        <authorList>
            <person name="Pourcel C."/>
            <person name="Essoh C."/>
        </authorList>
    </citation>
    <scope>NUCLEOTIDE SEQUENCE [LARGE SCALE GENOMIC DNA]</scope>
</reference>
<accession>A0A6B9J475</accession>
<gene>
    <name evidence="1" type="ORF">KLPPOU148_056</name>
</gene>
<dbReference type="EMBL" id="MN689778">
    <property type="protein sequence ID" value="QGZ13388.1"/>
    <property type="molecule type" value="Genomic_DNA"/>
</dbReference>
<name>A0A6B9J475_9CAUD</name>
<sequence length="220" mass="24785">MIVWSMFDGSGIMGLPWAEAGHTVYCFNADEADHGEYEIKMRHSNITYVNKFITPDSDFSDYPTPDIIFAFPSCTELAGSGEKHERSLMTIRGAVATAKVAERLGNVFGCPWMVENPVGKLSTYWRKPDYYFNPFEYGGYLSGEEDVFHPRMPPRDAYTKKTCLWVGGGFIMPEKKPIPHIGKFWGWAYLGGKSAKTKQLRSLTPRGFARAVFEANNKAP</sequence>
<organism evidence="1 2">
    <name type="scientific">Klebsiella phage vB_KpnM_15-38_KLPPOU148</name>
    <dbReference type="NCBI Taxonomy" id="2686208"/>
    <lineage>
        <taxon>Viruses</taxon>
        <taxon>Duplodnaviria</taxon>
        <taxon>Heunggongvirae</taxon>
        <taxon>Uroviricota</taxon>
        <taxon>Caudoviricetes</taxon>
        <taxon>Jameshumphriesvirinae</taxon>
        <taxon>Parissaclayvirus</taxon>
        <taxon>Parissaclayvirus POU148</taxon>
    </lineage>
</organism>
<proteinExistence type="predicted"/>
<keyword evidence="2" id="KW-1185">Reference proteome</keyword>